<sequence length="524" mass="57271">MSFATSYAPEQLTSLRETEDIISLREALGQNTRRWREMSGGTSVARDSRIAADARQTLFCGSEQPFTAGHLNQTSSGVDTLSASLGIPNSPSEREQLPQRSNGCGTQIHRAASSNIWGWSADAAGVSDTVVPLENRYVPREAAAELEAPHREACGCSTQFVGCAACGNPLGSQLEPCQMHNPRRSDVYTFLASAVSPPLLDFTPGPAERTREPPEREPSTQGVGEFLRTRHNYGPDGRRIPRDPPTLRGPSPELGDATRALMRVRAAAAAAPPRRHRQPASFSEDSYRAVLRGERVTAPNTPTAAVPTITPTSVARDRDRPTVQFASAAGADGGYDSWNLSFEPDGSLRLPPSSTDAMLSQEQRVHLAMEAERQRRMREVQVQRMSEAMEADRQARHRQEAALRDHHAVLQTEYQNYIRRQEALDPVLPTPQQQAQAASQRYPMRPRVPRAMAPTTLAGYARAQIMPELPTGATTRVLRVGRASERAGRVAGDGAAGGGSRPSRTTISMDTDSEEDELVVWRRV</sequence>
<evidence type="ECO:0000313" key="3">
    <source>
        <dbReference type="Proteomes" id="UP001215598"/>
    </source>
</evidence>
<evidence type="ECO:0000256" key="1">
    <source>
        <dbReference type="SAM" id="MobiDB-lite"/>
    </source>
</evidence>
<gene>
    <name evidence="2" type="ORF">B0H16DRAFT_728647</name>
</gene>
<protein>
    <submittedName>
        <fullName evidence="2">Uncharacterized protein</fullName>
    </submittedName>
</protein>
<proteinExistence type="predicted"/>
<dbReference type="EMBL" id="JARKIB010000005">
    <property type="protein sequence ID" value="KAJ7779925.1"/>
    <property type="molecule type" value="Genomic_DNA"/>
</dbReference>
<feature type="region of interest" description="Disordered" evidence="1">
    <location>
        <begin position="199"/>
        <end position="254"/>
    </location>
</feature>
<organism evidence="2 3">
    <name type="scientific">Mycena metata</name>
    <dbReference type="NCBI Taxonomy" id="1033252"/>
    <lineage>
        <taxon>Eukaryota</taxon>
        <taxon>Fungi</taxon>
        <taxon>Dikarya</taxon>
        <taxon>Basidiomycota</taxon>
        <taxon>Agaricomycotina</taxon>
        <taxon>Agaricomycetes</taxon>
        <taxon>Agaricomycetidae</taxon>
        <taxon>Agaricales</taxon>
        <taxon>Marasmiineae</taxon>
        <taxon>Mycenaceae</taxon>
        <taxon>Mycena</taxon>
    </lineage>
</organism>
<accession>A0AAD7NY87</accession>
<comment type="caution">
    <text evidence="2">The sequence shown here is derived from an EMBL/GenBank/DDBJ whole genome shotgun (WGS) entry which is preliminary data.</text>
</comment>
<feature type="region of interest" description="Disordered" evidence="1">
    <location>
        <begin position="484"/>
        <end position="516"/>
    </location>
</feature>
<reference evidence="2" key="1">
    <citation type="submission" date="2023-03" db="EMBL/GenBank/DDBJ databases">
        <title>Massive genome expansion in bonnet fungi (Mycena s.s.) driven by repeated elements and novel gene families across ecological guilds.</title>
        <authorList>
            <consortium name="Lawrence Berkeley National Laboratory"/>
            <person name="Harder C.B."/>
            <person name="Miyauchi S."/>
            <person name="Viragh M."/>
            <person name="Kuo A."/>
            <person name="Thoen E."/>
            <person name="Andreopoulos B."/>
            <person name="Lu D."/>
            <person name="Skrede I."/>
            <person name="Drula E."/>
            <person name="Henrissat B."/>
            <person name="Morin E."/>
            <person name="Kohler A."/>
            <person name="Barry K."/>
            <person name="LaButti K."/>
            <person name="Morin E."/>
            <person name="Salamov A."/>
            <person name="Lipzen A."/>
            <person name="Mereny Z."/>
            <person name="Hegedus B."/>
            <person name="Baldrian P."/>
            <person name="Stursova M."/>
            <person name="Weitz H."/>
            <person name="Taylor A."/>
            <person name="Grigoriev I.V."/>
            <person name="Nagy L.G."/>
            <person name="Martin F."/>
            <person name="Kauserud H."/>
        </authorList>
    </citation>
    <scope>NUCLEOTIDE SEQUENCE</scope>
    <source>
        <strain evidence="2">CBHHK182m</strain>
    </source>
</reference>
<dbReference type="AlphaFoldDB" id="A0AAD7NY87"/>
<feature type="compositionally biased region" description="Basic and acidic residues" evidence="1">
    <location>
        <begin position="208"/>
        <end position="218"/>
    </location>
</feature>
<evidence type="ECO:0000313" key="2">
    <source>
        <dbReference type="EMBL" id="KAJ7779925.1"/>
    </source>
</evidence>
<keyword evidence="3" id="KW-1185">Reference proteome</keyword>
<name>A0AAD7NY87_9AGAR</name>
<dbReference type="Proteomes" id="UP001215598">
    <property type="component" value="Unassembled WGS sequence"/>
</dbReference>